<evidence type="ECO:0000259" key="16">
    <source>
        <dbReference type="Pfam" id="PF07715"/>
    </source>
</evidence>
<dbReference type="KEGG" id="fpf:DCC35_01240"/>
<evidence type="ECO:0000256" key="13">
    <source>
        <dbReference type="RuleBase" id="RU003357"/>
    </source>
</evidence>
<feature type="domain" description="TonB-dependent receptor-like beta-barrel" evidence="15">
    <location>
        <begin position="326"/>
        <end position="753"/>
    </location>
</feature>
<keyword evidence="8" id="KW-0406">Ion transport</keyword>
<dbReference type="Pfam" id="PF07715">
    <property type="entry name" value="Plug"/>
    <property type="match status" value="1"/>
</dbReference>
<dbReference type="InterPro" id="IPR037066">
    <property type="entry name" value="Plug_dom_sf"/>
</dbReference>
<feature type="signal peptide" evidence="14">
    <location>
        <begin position="1"/>
        <end position="19"/>
    </location>
</feature>
<dbReference type="GO" id="GO:0015344">
    <property type="term" value="F:siderophore uptake transmembrane transporter activity"/>
    <property type="evidence" value="ECO:0007669"/>
    <property type="project" value="TreeGrafter"/>
</dbReference>
<dbReference type="InterPro" id="IPR000531">
    <property type="entry name" value="Beta-barrel_TonB"/>
</dbReference>
<evidence type="ECO:0000256" key="11">
    <source>
        <dbReference type="ARBA" id="ARBA00023237"/>
    </source>
</evidence>
<dbReference type="EMBL" id="CP028923">
    <property type="protein sequence ID" value="QCK13472.1"/>
    <property type="molecule type" value="Genomic_DNA"/>
</dbReference>
<keyword evidence="11 12" id="KW-0998">Cell outer membrane</keyword>
<accession>A0A4D7JLN5</accession>
<dbReference type="GO" id="GO:0009279">
    <property type="term" value="C:cell outer membrane"/>
    <property type="evidence" value="ECO:0007669"/>
    <property type="project" value="UniProtKB-SubCell"/>
</dbReference>
<keyword evidence="9 13" id="KW-0798">TonB box</keyword>
<dbReference type="InterPro" id="IPR010917">
    <property type="entry name" value="TonB_rcpt_CS"/>
</dbReference>
<evidence type="ECO:0000256" key="7">
    <source>
        <dbReference type="ARBA" id="ARBA00023004"/>
    </source>
</evidence>
<keyword evidence="4" id="KW-0410">Iron transport</keyword>
<keyword evidence="17" id="KW-0675">Receptor</keyword>
<comment type="similarity">
    <text evidence="12 13">Belongs to the TonB-dependent receptor family.</text>
</comment>
<evidence type="ECO:0000256" key="10">
    <source>
        <dbReference type="ARBA" id="ARBA00023136"/>
    </source>
</evidence>
<keyword evidence="6 14" id="KW-0732">Signal</keyword>
<dbReference type="AlphaFoldDB" id="A0A4D7JLN5"/>
<keyword evidence="7" id="KW-0408">Iron</keyword>
<feature type="chain" id="PRO_5020367087" evidence="14">
    <location>
        <begin position="20"/>
        <end position="787"/>
    </location>
</feature>
<dbReference type="InterPro" id="IPR036942">
    <property type="entry name" value="Beta-barrel_TonB_sf"/>
</dbReference>
<evidence type="ECO:0000256" key="14">
    <source>
        <dbReference type="SAM" id="SignalP"/>
    </source>
</evidence>
<evidence type="ECO:0000313" key="18">
    <source>
        <dbReference type="Proteomes" id="UP000298616"/>
    </source>
</evidence>
<dbReference type="PROSITE" id="PS01156">
    <property type="entry name" value="TONB_DEPENDENT_REC_2"/>
    <property type="match status" value="1"/>
</dbReference>
<dbReference type="OrthoDB" id="9761152at2"/>
<evidence type="ECO:0000259" key="15">
    <source>
        <dbReference type="Pfam" id="PF00593"/>
    </source>
</evidence>
<dbReference type="Pfam" id="PF13715">
    <property type="entry name" value="CarbopepD_reg_2"/>
    <property type="match status" value="1"/>
</dbReference>
<dbReference type="InterPro" id="IPR008969">
    <property type="entry name" value="CarboxyPept-like_regulatory"/>
</dbReference>
<dbReference type="Pfam" id="PF00593">
    <property type="entry name" value="TonB_dep_Rec_b-barrel"/>
    <property type="match status" value="1"/>
</dbReference>
<keyword evidence="18" id="KW-1185">Reference proteome</keyword>
<proteinExistence type="inferred from homology"/>
<keyword evidence="2 12" id="KW-0813">Transport</keyword>
<evidence type="ECO:0000313" key="17">
    <source>
        <dbReference type="EMBL" id="QCK13472.1"/>
    </source>
</evidence>
<evidence type="ECO:0000256" key="12">
    <source>
        <dbReference type="PROSITE-ProRule" id="PRU01360"/>
    </source>
</evidence>
<gene>
    <name evidence="17" type="ORF">DCC35_01240</name>
</gene>
<dbReference type="RefSeq" id="WP_137089066.1">
    <property type="nucleotide sequence ID" value="NZ_CP028923.1"/>
</dbReference>
<dbReference type="PANTHER" id="PTHR32552:SF68">
    <property type="entry name" value="FERRICHROME OUTER MEMBRANE TRANSPORTER_PHAGE RECEPTOR"/>
    <property type="match status" value="1"/>
</dbReference>
<reference evidence="17 18" key="1">
    <citation type="submission" date="2018-04" db="EMBL/GenBank/DDBJ databases">
        <title>Complete genome uncultured novel isolate.</title>
        <authorList>
            <person name="Merlino G."/>
        </authorList>
    </citation>
    <scope>NUCLEOTIDE SEQUENCE [LARGE SCALE GENOMIC DNA]</scope>
    <source>
        <strain evidence="18">R1DC9</strain>
    </source>
</reference>
<evidence type="ECO:0000256" key="3">
    <source>
        <dbReference type="ARBA" id="ARBA00022452"/>
    </source>
</evidence>
<evidence type="ECO:0000256" key="9">
    <source>
        <dbReference type="ARBA" id="ARBA00023077"/>
    </source>
</evidence>
<dbReference type="PROSITE" id="PS52016">
    <property type="entry name" value="TONB_DEPENDENT_REC_3"/>
    <property type="match status" value="1"/>
</dbReference>
<dbReference type="Gene3D" id="2.170.130.10">
    <property type="entry name" value="TonB-dependent receptor, plug domain"/>
    <property type="match status" value="1"/>
</dbReference>
<keyword evidence="10 12" id="KW-0472">Membrane</keyword>
<evidence type="ECO:0000256" key="5">
    <source>
        <dbReference type="ARBA" id="ARBA00022692"/>
    </source>
</evidence>
<evidence type="ECO:0000256" key="1">
    <source>
        <dbReference type="ARBA" id="ARBA00004571"/>
    </source>
</evidence>
<feature type="domain" description="TonB-dependent receptor plug" evidence="16">
    <location>
        <begin position="114"/>
        <end position="221"/>
    </location>
</feature>
<protein>
    <submittedName>
        <fullName evidence="17">TonB-dependent receptor</fullName>
    </submittedName>
</protein>
<organism evidence="17 18">
    <name type="scientific">Mangrovivirga cuniculi</name>
    <dbReference type="NCBI Taxonomy" id="2715131"/>
    <lineage>
        <taxon>Bacteria</taxon>
        <taxon>Pseudomonadati</taxon>
        <taxon>Bacteroidota</taxon>
        <taxon>Cytophagia</taxon>
        <taxon>Cytophagales</taxon>
        <taxon>Mangrovivirgaceae</taxon>
        <taxon>Mangrovivirga</taxon>
    </lineage>
</organism>
<evidence type="ECO:0000256" key="6">
    <source>
        <dbReference type="ARBA" id="ARBA00022729"/>
    </source>
</evidence>
<keyword evidence="5 12" id="KW-0812">Transmembrane</keyword>
<dbReference type="Gene3D" id="2.40.170.20">
    <property type="entry name" value="TonB-dependent receptor, beta-barrel domain"/>
    <property type="match status" value="1"/>
</dbReference>
<keyword evidence="3 12" id="KW-1134">Transmembrane beta strand</keyword>
<dbReference type="PANTHER" id="PTHR32552">
    <property type="entry name" value="FERRICHROME IRON RECEPTOR-RELATED"/>
    <property type="match status" value="1"/>
</dbReference>
<sequence length="787" mass="88670">MFRLTLLSIFTFVSFMIQAQHSFSGSISDVNGEPVVGAYVLLGEKSKTVTDADGKFEFQDIPSGNYMLKISHISFQKFSKEISIPEQSSIDAVLKEQVIQNQEVTVSALRAGAKTPTTYQNIDKKELNELNLAQDMPFLLNLTPSAVSTSDAGAGVGYTGIRIRGSDATRINVTINGIPINDSESHGTFWVNMPDLASSVESIQIQRGVGTSTNGSGAFGASVNIETNNMQDDAYGEVALSAGSFDTYKSTVKFGSGLLNDHFIIEGRLSKIESDGFIDRASSDLRSLNLAAAYTSDDHLLKFIVLSGRERTYQAWYGVSAEDIATFGRTHNWAGYYFNQLGEEGYYDDQVDNYGQDHYQLLYTYSGLANWKINTALHYTRGKGYYEEYHGSEPFSDYYLEPLVFQDSTINQTDLVRRKWLDNHFYGATFSAEFNPDAPYQLTFGGAINRYDGDHFGEVIWARYASQTENDYEWYRNTSVKDDYNFYVKGLYDFNQKLSVFGDIQFRMIDYTMEGVFDGSPEMRSMNYDFNFVNPKVGLNYAISNNLSLYASYAVGRREPVRSDFVDAPQGEQPKPEKLNDFELGFRSQGYKFAAEVNSYFMYYENQLVLTGAVNDVGGYIRQNAGESYRAGIEVSGLYNFSNQFTVEGNISFSRNRIEEFRTFGETDLVTYEDTPIAFSPNVISSVILRYNPTDDLSINLINKYVGSQYLDNSGREVSKLDDYFVNDLKVGYNIPIKSGIKSLSLDLLVNNIFDQEYANNGYMWGSTQYFYPQAGRNFLVGFTARF</sequence>
<evidence type="ECO:0000256" key="4">
    <source>
        <dbReference type="ARBA" id="ARBA00022496"/>
    </source>
</evidence>
<dbReference type="SUPFAM" id="SSF49464">
    <property type="entry name" value="Carboxypeptidase regulatory domain-like"/>
    <property type="match status" value="1"/>
</dbReference>
<dbReference type="InterPro" id="IPR039426">
    <property type="entry name" value="TonB-dep_rcpt-like"/>
</dbReference>
<dbReference type="SUPFAM" id="SSF56935">
    <property type="entry name" value="Porins"/>
    <property type="match status" value="1"/>
</dbReference>
<comment type="subcellular location">
    <subcellularLocation>
        <location evidence="1 12">Cell outer membrane</location>
        <topology evidence="1 12">Multi-pass membrane protein</topology>
    </subcellularLocation>
</comment>
<dbReference type="InterPro" id="IPR012910">
    <property type="entry name" value="Plug_dom"/>
</dbReference>
<dbReference type="Gene3D" id="2.60.40.1120">
    <property type="entry name" value="Carboxypeptidase-like, regulatory domain"/>
    <property type="match status" value="1"/>
</dbReference>
<name>A0A4D7JLN5_9BACT</name>
<evidence type="ECO:0000256" key="2">
    <source>
        <dbReference type="ARBA" id="ARBA00022448"/>
    </source>
</evidence>
<dbReference type="Proteomes" id="UP000298616">
    <property type="component" value="Chromosome"/>
</dbReference>
<evidence type="ECO:0000256" key="8">
    <source>
        <dbReference type="ARBA" id="ARBA00023065"/>
    </source>
</evidence>